<dbReference type="AlphaFoldDB" id="A0A401SN38"/>
<evidence type="ECO:0000313" key="3">
    <source>
        <dbReference type="EMBL" id="GCC31776.1"/>
    </source>
</evidence>
<feature type="region of interest" description="Disordered" evidence="1">
    <location>
        <begin position="21"/>
        <end position="61"/>
    </location>
</feature>
<reference evidence="3 4" key="1">
    <citation type="journal article" date="2018" name="Nat. Ecol. Evol.">
        <title>Shark genomes provide insights into elasmobranch evolution and the origin of vertebrates.</title>
        <authorList>
            <person name="Hara Y"/>
            <person name="Yamaguchi K"/>
            <person name="Onimaru K"/>
            <person name="Kadota M"/>
            <person name="Koyanagi M"/>
            <person name="Keeley SD"/>
            <person name="Tatsumi K"/>
            <person name="Tanaka K"/>
            <person name="Motone F"/>
            <person name="Kageyama Y"/>
            <person name="Nozu R"/>
            <person name="Adachi N"/>
            <person name="Nishimura O"/>
            <person name="Nakagawa R"/>
            <person name="Tanegashima C"/>
            <person name="Kiyatake I"/>
            <person name="Matsumoto R"/>
            <person name="Murakumo K"/>
            <person name="Nishida K"/>
            <person name="Terakita A"/>
            <person name="Kuratani S"/>
            <person name="Sato K"/>
            <person name="Hyodo S Kuraku.S."/>
        </authorList>
    </citation>
    <scope>NUCLEOTIDE SEQUENCE [LARGE SCALE GENOMIC DNA]</scope>
</reference>
<sequence length="623" mass="69414">MGDKELEKFRLQWREEIWERNRRGRATCGERSSKKRRQQREPGPGDHGDGEGEGPSGRQRAADDYFYLAESLLEGRSSPLRERLEDGRCGGGTETGSEARGGPQGQSAQAPGHKENLLDQLINDLNEINEIPFFDIDLPYELALKIFAYLGKTELARCAQVSKAWKVIAEDEVLWYKHCLKAGYQVKADIGDFICWKAVMRDSMKKEQTLQANWKNRIGAASQLQYDEGGILCEAHSCNGLVVSGYTSGDVRMWDISTWDSSALYLETSQSSAELGPRPPVSFVRINSTIAVAAYKGGAVDVWSTVLAREPVHHYQHSQEIQAIAMASDSAVIATCSGYQVRLESCDEKGYWRKAQRFELQKLVSYLQLVPGAPLNTDGSQPAVAAAEDTVYLLNPDAEPKALHSIYGNTVTCLDVSTNQLACGVKSFGWIISHGNKIHVYCLQTAQPIATLGNSAGDFTCVNLKDSPPFLAVTGNKDRRVRVYDLRTSKEVISLYGHQLGVSSVQMDDWKIVSGGEEGLVCVWEQRMGTKLWEMHSRHPVRHLRFGAHTLVTANIPNEKYPRGASIMDDDLTAHRRHRGTIYVYDFSVDKSAPVLPICRSTYDEDVGYSYNIALSMPYDQIK</sequence>
<evidence type="ECO:0000256" key="1">
    <source>
        <dbReference type="SAM" id="MobiDB-lite"/>
    </source>
</evidence>
<dbReference type="Pfam" id="PF12937">
    <property type="entry name" value="F-box-like"/>
    <property type="match status" value="1"/>
</dbReference>
<dbReference type="PANTHER" id="PTHR19855">
    <property type="entry name" value="WD40 REPEAT PROTEIN 12, 37"/>
    <property type="match status" value="1"/>
</dbReference>
<name>A0A401SN38_CHIPU</name>
<dbReference type="FunFam" id="1.20.1280.50:FF:000025">
    <property type="entry name" value="F-box and WD repeat domain containing 8"/>
    <property type="match status" value="1"/>
</dbReference>
<dbReference type="InterPro" id="IPR015943">
    <property type="entry name" value="WD40/YVTN_repeat-like_dom_sf"/>
</dbReference>
<dbReference type="CDD" id="cd22134">
    <property type="entry name" value="F-box_FBXW8"/>
    <property type="match status" value="1"/>
</dbReference>
<dbReference type="FunFam" id="2.130.10.10:FF:000308">
    <property type="entry name" value="F-box and WD repeat domain containing 8"/>
    <property type="match status" value="1"/>
</dbReference>
<dbReference type="Proteomes" id="UP000287033">
    <property type="component" value="Unassembled WGS sequence"/>
</dbReference>
<feature type="compositionally biased region" description="Basic and acidic residues" evidence="1">
    <location>
        <begin position="39"/>
        <end position="50"/>
    </location>
</feature>
<feature type="domain" description="F-box" evidence="2">
    <location>
        <begin position="132"/>
        <end position="178"/>
    </location>
</feature>
<dbReference type="PROSITE" id="PS50181">
    <property type="entry name" value="FBOX"/>
    <property type="match status" value="1"/>
</dbReference>
<dbReference type="STRING" id="137246.A0A401SN38"/>
<comment type="caution">
    <text evidence="3">The sequence shown here is derived from an EMBL/GenBank/DDBJ whole genome shotgun (WGS) entry which is preliminary data.</text>
</comment>
<dbReference type="SUPFAM" id="SSF50978">
    <property type="entry name" value="WD40 repeat-like"/>
    <property type="match status" value="1"/>
</dbReference>
<dbReference type="OMA" id="LVFQECR"/>
<dbReference type="SMART" id="SM00256">
    <property type="entry name" value="FBOX"/>
    <property type="match status" value="1"/>
</dbReference>
<organism evidence="3 4">
    <name type="scientific">Chiloscyllium punctatum</name>
    <name type="common">Brownbanded bambooshark</name>
    <name type="synonym">Hemiscyllium punctatum</name>
    <dbReference type="NCBI Taxonomy" id="137246"/>
    <lineage>
        <taxon>Eukaryota</taxon>
        <taxon>Metazoa</taxon>
        <taxon>Chordata</taxon>
        <taxon>Craniata</taxon>
        <taxon>Vertebrata</taxon>
        <taxon>Chondrichthyes</taxon>
        <taxon>Elasmobranchii</taxon>
        <taxon>Galeomorphii</taxon>
        <taxon>Galeoidea</taxon>
        <taxon>Orectolobiformes</taxon>
        <taxon>Hemiscylliidae</taxon>
        <taxon>Chiloscyllium</taxon>
    </lineage>
</organism>
<dbReference type="Pfam" id="PF00400">
    <property type="entry name" value="WD40"/>
    <property type="match status" value="1"/>
</dbReference>
<feature type="region of interest" description="Disordered" evidence="1">
    <location>
        <begin position="80"/>
        <end position="112"/>
    </location>
</feature>
<protein>
    <recommendedName>
        <fullName evidence="2">F-box domain-containing protein</fullName>
    </recommendedName>
</protein>
<gene>
    <name evidence="3" type="ORF">chiPu_0010237</name>
</gene>
<dbReference type="SUPFAM" id="SSF81383">
    <property type="entry name" value="F-box domain"/>
    <property type="match status" value="1"/>
</dbReference>
<dbReference type="InterPro" id="IPR036322">
    <property type="entry name" value="WD40_repeat_dom_sf"/>
</dbReference>
<dbReference type="OrthoDB" id="190105at2759"/>
<accession>A0A401SN38</accession>
<dbReference type="InterPro" id="IPR001680">
    <property type="entry name" value="WD40_rpt"/>
</dbReference>
<keyword evidence="4" id="KW-1185">Reference proteome</keyword>
<evidence type="ECO:0000259" key="2">
    <source>
        <dbReference type="PROSITE" id="PS50181"/>
    </source>
</evidence>
<dbReference type="InterPro" id="IPR036047">
    <property type="entry name" value="F-box-like_dom_sf"/>
</dbReference>
<dbReference type="SMART" id="SM00320">
    <property type="entry name" value="WD40"/>
    <property type="match status" value="4"/>
</dbReference>
<dbReference type="Gene3D" id="2.130.10.10">
    <property type="entry name" value="YVTN repeat-like/Quinoprotein amine dehydrogenase"/>
    <property type="match status" value="2"/>
</dbReference>
<dbReference type="PANTHER" id="PTHR19855:SF16">
    <property type="entry name" value="F-BOX AND WD REPEAT DOMAIN CONTAINING 8"/>
    <property type="match status" value="1"/>
</dbReference>
<dbReference type="InterPro" id="IPR001810">
    <property type="entry name" value="F-box_dom"/>
</dbReference>
<proteinExistence type="predicted"/>
<dbReference type="EMBL" id="BEZZ01000387">
    <property type="protein sequence ID" value="GCC31776.1"/>
    <property type="molecule type" value="Genomic_DNA"/>
</dbReference>
<dbReference type="Gene3D" id="1.20.1280.50">
    <property type="match status" value="1"/>
</dbReference>
<evidence type="ECO:0000313" key="4">
    <source>
        <dbReference type="Proteomes" id="UP000287033"/>
    </source>
</evidence>